<gene>
    <name evidence="1" type="ORF">C5C04_06995</name>
</gene>
<accession>A0ABD6W989</accession>
<sequence length="132" mass="14646">MTTASRPTHRFDPYQDDPTLRAAEVADADATAAAVRALIVTAAAYGWPTATALVFKYETTDPTAHVWGLWKVLDVDRQVLREWEEEPGDMTDESEEELIALDLISNRRATLDYTDFGKPIGSTVLILHTLAL</sequence>
<dbReference type="GeneID" id="49821171"/>
<proteinExistence type="predicted"/>
<name>A0ABD6W989_RATRA</name>
<dbReference type="Proteomes" id="UP000237881">
    <property type="component" value="Unassembled WGS sequence"/>
</dbReference>
<evidence type="ECO:0000313" key="1">
    <source>
        <dbReference type="EMBL" id="PPF14339.1"/>
    </source>
</evidence>
<evidence type="ECO:0000313" key="2">
    <source>
        <dbReference type="Proteomes" id="UP000237881"/>
    </source>
</evidence>
<organism evidence="1 2">
    <name type="scientific">Rathayibacter rathayi</name>
    <name type="common">Corynebacterium rathayi</name>
    <dbReference type="NCBI Taxonomy" id="33887"/>
    <lineage>
        <taxon>Bacteria</taxon>
        <taxon>Bacillati</taxon>
        <taxon>Actinomycetota</taxon>
        <taxon>Actinomycetes</taxon>
        <taxon>Micrococcales</taxon>
        <taxon>Microbacteriaceae</taxon>
        <taxon>Rathayibacter</taxon>
    </lineage>
</organism>
<protein>
    <submittedName>
        <fullName evidence="1">Uncharacterized protein</fullName>
    </submittedName>
</protein>
<comment type="caution">
    <text evidence="1">The sequence shown here is derived from an EMBL/GenBank/DDBJ whole genome shotgun (WGS) entry which is preliminary data.</text>
</comment>
<reference evidence="1 2" key="1">
    <citation type="submission" date="2018-02" db="EMBL/GenBank/DDBJ databases">
        <title>Bacteriophage NCPPB3778 and a type I-E CRISPR drive the evolution of the US Biological Select Agent, Rathayibacter toxicus.</title>
        <authorList>
            <person name="Davis E.W.II."/>
            <person name="Tabima J.F."/>
            <person name="Weisberg A.J."/>
            <person name="Lopes L.D."/>
            <person name="Wiseman M.S."/>
            <person name="Wiseman M.S."/>
            <person name="Pupko T."/>
            <person name="Belcher M.S."/>
            <person name="Sechler A.J."/>
            <person name="Tancos M.A."/>
            <person name="Schroeder B.K."/>
            <person name="Murray T.D."/>
            <person name="Luster D.G."/>
            <person name="Schneider W.L."/>
            <person name="Rogers E."/>
            <person name="Andreote F.D."/>
            <person name="Grunwald N.J."/>
            <person name="Putnam M.L."/>
            <person name="Chang J.H."/>
        </authorList>
    </citation>
    <scope>NUCLEOTIDE SEQUENCE [LARGE SCALE GENOMIC DNA]</scope>
    <source>
        <strain evidence="1 2">AY1I9</strain>
    </source>
</reference>
<dbReference type="EMBL" id="PSUL01000012">
    <property type="protein sequence ID" value="PPF14339.1"/>
    <property type="molecule type" value="Genomic_DNA"/>
</dbReference>
<dbReference type="RefSeq" id="WP_104326591.1">
    <property type="nucleotide sequence ID" value="NZ_CP028129.1"/>
</dbReference>
<dbReference type="AlphaFoldDB" id="A0ABD6W989"/>
<dbReference type="KEGG" id="rry:C1O28_11850"/>